<evidence type="ECO:0008006" key="4">
    <source>
        <dbReference type="Google" id="ProtNLM"/>
    </source>
</evidence>
<comment type="caution">
    <text evidence="2">The sequence shown here is derived from an EMBL/GenBank/DDBJ whole genome shotgun (WGS) entry which is preliminary data.</text>
</comment>
<dbReference type="RefSeq" id="WP_195813390.1">
    <property type="nucleotide sequence ID" value="NZ_JADOBI010000002.1"/>
</dbReference>
<keyword evidence="3" id="KW-1185">Reference proteome</keyword>
<evidence type="ECO:0000256" key="1">
    <source>
        <dbReference type="SAM" id="SignalP"/>
    </source>
</evidence>
<name>A0ABS0E1F9_9GAMM</name>
<feature type="chain" id="PRO_5047485684" description="DUF4440 domain-containing protein" evidence="1">
    <location>
        <begin position="21"/>
        <end position="215"/>
    </location>
</feature>
<evidence type="ECO:0000313" key="3">
    <source>
        <dbReference type="Proteomes" id="UP000636811"/>
    </source>
</evidence>
<dbReference type="Proteomes" id="UP000636811">
    <property type="component" value="Unassembled WGS sequence"/>
</dbReference>
<gene>
    <name evidence="2" type="ORF">IV433_05685</name>
</gene>
<protein>
    <recommendedName>
        <fullName evidence="4">DUF4440 domain-containing protein</fullName>
    </recommendedName>
</protein>
<keyword evidence="1" id="KW-0732">Signal</keyword>
<dbReference type="EMBL" id="JADOBI010000002">
    <property type="protein sequence ID" value="MBF7978901.1"/>
    <property type="molecule type" value="Genomic_DNA"/>
</dbReference>
<accession>A0ABS0E1F9</accession>
<evidence type="ECO:0000313" key="2">
    <source>
        <dbReference type="EMBL" id="MBF7978901.1"/>
    </source>
</evidence>
<feature type="signal peptide" evidence="1">
    <location>
        <begin position="1"/>
        <end position="20"/>
    </location>
</feature>
<proteinExistence type="predicted"/>
<organism evidence="2 3">
    <name type="scientific">Rahnella laticis</name>
    <dbReference type="NCBI Taxonomy" id="2787622"/>
    <lineage>
        <taxon>Bacteria</taxon>
        <taxon>Pseudomonadati</taxon>
        <taxon>Pseudomonadota</taxon>
        <taxon>Gammaproteobacteria</taxon>
        <taxon>Enterobacterales</taxon>
        <taxon>Yersiniaceae</taxon>
        <taxon>Rahnella</taxon>
    </lineage>
</organism>
<reference evidence="2 3" key="1">
    <citation type="submission" date="2020-11" db="EMBL/GenBank/DDBJ databases">
        <title>Taxonomic investigation of Rahnella strains.</title>
        <authorList>
            <person name="Lee S.D."/>
        </authorList>
    </citation>
    <scope>NUCLEOTIDE SEQUENCE [LARGE SCALE GENOMIC DNA]</scope>
    <source>
        <strain evidence="2 3">SAP-17</strain>
    </source>
</reference>
<sequence length="215" mass="23492">MKTELIAGIFLACLSASAFSEPLQDDSTPITLKLNDNSVVNVTTCEDFIALRRAGKTVTDFENMPDRFASTAQNSLTDCYLTTWAKAQGLTEVNPPPATLTISDVVKHFPATAAVAISDDEVARVKTHYLNKTIIQKEPDLKADDMGRLISAKSSDGYIITGHRAFKGQDGKLTDFVTLGKFVTGGTWSVSTTYRIVSQNEPVWKIQEVTENDPL</sequence>